<evidence type="ECO:0000256" key="14">
    <source>
        <dbReference type="SAM" id="SignalP"/>
    </source>
</evidence>
<comment type="subcellular location">
    <subcellularLocation>
        <location evidence="1">Cell membrane</location>
    </subcellularLocation>
</comment>
<dbReference type="GO" id="GO:0005886">
    <property type="term" value="C:plasma membrane"/>
    <property type="evidence" value="ECO:0007669"/>
    <property type="project" value="UniProtKB-SubCell"/>
</dbReference>
<dbReference type="Gene3D" id="3.40.190.10">
    <property type="entry name" value="Periplasmic binding protein-like II"/>
    <property type="match status" value="2"/>
</dbReference>
<gene>
    <name evidence="15" type="primary">modA</name>
    <name evidence="15" type="ORF">ERS852573_01854</name>
</gene>
<evidence type="ECO:0000256" key="5">
    <source>
        <dbReference type="ARBA" id="ARBA00022723"/>
    </source>
</evidence>
<evidence type="ECO:0000256" key="12">
    <source>
        <dbReference type="ARBA" id="ARBA00078141"/>
    </source>
</evidence>
<dbReference type="PANTHER" id="PTHR30632">
    <property type="entry name" value="MOLYBDATE-BINDING PERIPLASMIC PROTEIN"/>
    <property type="match status" value="1"/>
</dbReference>
<keyword evidence="6 14" id="KW-0732">Signal</keyword>
<feature type="binding site" evidence="13">
    <location>
        <position position="56"/>
    </location>
    <ligand>
        <name>molybdate</name>
        <dbReference type="ChEBI" id="CHEBI:36264"/>
    </ligand>
</feature>
<protein>
    <recommendedName>
        <fullName evidence="11">Molybdate-binding protein ModA</fullName>
    </recommendedName>
    <alternativeName>
        <fullName evidence="12">Molybdate/tungstate-binding protein ModA</fullName>
    </alternativeName>
</protein>
<feature type="chain" id="PRO_5008012775" description="Molybdate-binding protein ModA" evidence="14">
    <location>
        <begin position="24"/>
        <end position="296"/>
    </location>
</feature>
<keyword evidence="5 13" id="KW-0479">Metal-binding</keyword>
<dbReference type="Proteomes" id="UP000095597">
    <property type="component" value="Unassembled WGS sequence"/>
</dbReference>
<evidence type="ECO:0000256" key="10">
    <source>
        <dbReference type="ARBA" id="ARBA00062515"/>
    </source>
</evidence>
<dbReference type="PIRSF" id="PIRSF004846">
    <property type="entry name" value="ModA"/>
    <property type="match status" value="1"/>
</dbReference>
<keyword evidence="3" id="KW-0813">Transport</keyword>
<dbReference type="Pfam" id="PF13531">
    <property type="entry name" value="SBP_bac_11"/>
    <property type="match status" value="1"/>
</dbReference>
<organism evidence="15 16">
    <name type="scientific">Dorea longicatena</name>
    <dbReference type="NCBI Taxonomy" id="88431"/>
    <lineage>
        <taxon>Bacteria</taxon>
        <taxon>Bacillati</taxon>
        <taxon>Bacillota</taxon>
        <taxon>Clostridia</taxon>
        <taxon>Lachnospirales</taxon>
        <taxon>Lachnospiraceae</taxon>
        <taxon>Dorea</taxon>
    </lineage>
</organism>
<comment type="subunit">
    <text evidence="10">The complex is composed of two ATP-binding proteins (ModC), two transmembrane proteins (ModB) and a solute-binding protein (ModA).</text>
</comment>
<name>A0A173U4M4_9FIRM</name>
<evidence type="ECO:0000256" key="13">
    <source>
        <dbReference type="PIRSR" id="PIRSR004846-1"/>
    </source>
</evidence>
<reference evidence="15 16" key="1">
    <citation type="submission" date="2015-09" db="EMBL/GenBank/DDBJ databases">
        <authorList>
            <consortium name="Pathogen Informatics"/>
        </authorList>
    </citation>
    <scope>NUCLEOTIDE SEQUENCE [LARGE SCALE GENOMIC DNA]</scope>
    <source>
        <strain evidence="15 16">2789STDY5834961</strain>
    </source>
</reference>
<feature type="binding site" evidence="13">
    <location>
        <position position="224"/>
    </location>
    <ligand>
        <name>molybdate</name>
        <dbReference type="ChEBI" id="CHEBI:36264"/>
    </ligand>
</feature>
<dbReference type="RefSeq" id="WP_006426037.1">
    <property type="nucleotide sequence ID" value="NZ_CP102280.1"/>
</dbReference>
<evidence type="ECO:0000256" key="7">
    <source>
        <dbReference type="ARBA" id="ARBA00023136"/>
    </source>
</evidence>
<feature type="binding site" evidence="13">
    <location>
        <position position="84"/>
    </location>
    <ligand>
        <name>molybdate</name>
        <dbReference type="ChEBI" id="CHEBI:36264"/>
    </ligand>
</feature>
<evidence type="ECO:0000256" key="2">
    <source>
        <dbReference type="ARBA" id="ARBA00009175"/>
    </source>
</evidence>
<evidence type="ECO:0000313" key="15">
    <source>
        <dbReference type="EMBL" id="CUN08448.1"/>
    </source>
</evidence>
<dbReference type="PROSITE" id="PS51257">
    <property type="entry name" value="PROKAR_LIPOPROTEIN"/>
    <property type="match status" value="1"/>
</dbReference>
<dbReference type="EMBL" id="CYXO01000010">
    <property type="protein sequence ID" value="CUN08448.1"/>
    <property type="molecule type" value="Genomic_DNA"/>
</dbReference>
<comment type="similarity">
    <text evidence="2">Belongs to the bacterial solute-binding protein ModA family.</text>
</comment>
<dbReference type="GO" id="GO:0015689">
    <property type="term" value="P:molybdate ion transport"/>
    <property type="evidence" value="ECO:0007669"/>
    <property type="project" value="InterPro"/>
</dbReference>
<dbReference type="NCBIfam" id="TIGR01256">
    <property type="entry name" value="modA"/>
    <property type="match status" value="1"/>
</dbReference>
<evidence type="ECO:0000313" key="16">
    <source>
        <dbReference type="Proteomes" id="UP000095597"/>
    </source>
</evidence>
<evidence type="ECO:0000256" key="3">
    <source>
        <dbReference type="ARBA" id="ARBA00022448"/>
    </source>
</evidence>
<dbReference type="GO" id="GO:0046872">
    <property type="term" value="F:metal ion binding"/>
    <property type="evidence" value="ECO:0007669"/>
    <property type="project" value="UniProtKB-KW"/>
</dbReference>
<feature type="binding site" evidence="13">
    <location>
        <position position="206"/>
    </location>
    <ligand>
        <name>molybdate</name>
        <dbReference type="ChEBI" id="CHEBI:36264"/>
    </ligand>
</feature>
<proteinExistence type="inferred from homology"/>
<sequence>MKNQMAKRIASVLLAGVMLVSLAACGENKKTEEKKTDDSKKSSKKETEIQVFIAASLNTVMTELAKEYNEDHPEVKITFNADSSGTLLTQIEEGYECDLFFSAAQKQMDQLEADGLVVDGTRANVLNNQVVVISLKDSGTKVTGLENLKDAKSIALAGGSVPVGKYTRQALVNLGTLKADGEVDAITTDQVSQALGGVEISEEDNVSKVLTAVAEGSCEVGTTYYSDTYGYEDKLNILQVVSYDLTGDVIYPICQVQNDEADKTQTAAAKDFYKFVLSDKTKKVFDAYYFDTDVER</sequence>
<evidence type="ECO:0000256" key="9">
    <source>
        <dbReference type="ARBA" id="ARBA00056002"/>
    </source>
</evidence>
<keyword evidence="13" id="KW-0500">Molybdenum</keyword>
<evidence type="ECO:0000256" key="8">
    <source>
        <dbReference type="ARBA" id="ARBA00023245"/>
    </source>
</evidence>
<dbReference type="GeneID" id="93136519"/>
<evidence type="ECO:0000256" key="4">
    <source>
        <dbReference type="ARBA" id="ARBA00022475"/>
    </source>
</evidence>
<dbReference type="SUPFAM" id="SSF53850">
    <property type="entry name" value="Periplasmic binding protein-like II"/>
    <property type="match status" value="1"/>
</dbReference>
<feature type="signal peptide" evidence="14">
    <location>
        <begin position="1"/>
        <end position="23"/>
    </location>
</feature>
<keyword evidence="8" id="KW-0826">Tungsten</keyword>
<keyword evidence="4" id="KW-1003">Cell membrane</keyword>
<evidence type="ECO:0000256" key="1">
    <source>
        <dbReference type="ARBA" id="ARBA00004236"/>
    </source>
</evidence>
<dbReference type="InterPro" id="IPR050682">
    <property type="entry name" value="ModA/WtpA"/>
</dbReference>
<dbReference type="InterPro" id="IPR005950">
    <property type="entry name" value="ModA"/>
</dbReference>
<dbReference type="GO" id="GO:0030973">
    <property type="term" value="F:molybdate ion binding"/>
    <property type="evidence" value="ECO:0007669"/>
    <property type="project" value="TreeGrafter"/>
</dbReference>
<evidence type="ECO:0000256" key="11">
    <source>
        <dbReference type="ARBA" id="ARBA00073171"/>
    </source>
</evidence>
<dbReference type="AlphaFoldDB" id="A0A173U4M4"/>
<dbReference type="FunFam" id="3.40.190.10:FF:000030">
    <property type="entry name" value="Molybdate ABC transporter substrate-binding protein"/>
    <property type="match status" value="1"/>
</dbReference>
<comment type="function">
    <text evidence="9">Involved in the transport of molybdenum into the cell. Part of the binding-protein-dependent transport system ModABCD.</text>
</comment>
<accession>A0A173U4M4</accession>
<evidence type="ECO:0000256" key="6">
    <source>
        <dbReference type="ARBA" id="ARBA00022729"/>
    </source>
</evidence>
<keyword evidence="7" id="KW-0472">Membrane</keyword>
<dbReference type="PANTHER" id="PTHR30632:SF0">
    <property type="entry name" value="SULFATE-BINDING PROTEIN"/>
    <property type="match status" value="1"/>
</dbReference>